<dbReference type="Proteomes" id="UP000232958">
    <property type="component" value="Segment"/>
</dbReference>
<evidence type="ECO:0000313" key="3">
    <source>
        <dbReference type="EMBL" id="AHN92187.1"/>
    </source>
</evidence>
<evidence type="ECO:0000259" key="2">
    <source>
        <dbReference type="PROSITE" id="PS51750"/>
    </source>
</evidence>
<reference evidence="3" key="1">
    <citation type="journal article" date="2014" name="Arch. Virol.">
        <title>Complete genome sequence of Agrotis segetum granulovirus Shanghai strain.</title>
        <authorList>
            <person name="Zhang X."/>
            <person name="Liang Z."/>
            <person name="Yin X."/>
            <person name="Wang J."/>
            <person name="Shao X."/>
        </authorList>
    </citation>
    <scope>NUCLEOTIDE SEQUENCE</scope>
    <source>
        <strain evidence="3">L1</strain>
    </source>
</reference>
<sequence>MLLQKVVCASRKEGEGKIAVYVVTGDNQIYYCKETFTQHLKDNVGLIETKYVKRFDQFEDLMFQVNVHIDADAEFINEPGVYQLLLGGGQLGNLETNKDFIDWVFKELLPTVKMTVFFRNNTATIDTVPFNNHLCMDNLIAIIKQRDALVAKKDKQIDAMLNTVQQQLILLSAIRDVNKTRFDQIDSTIAKMGQSVQQKIAELKLLVSQCANQVIEIVDDDEEENQIHLQETQIIPDLHLMDTQIIPSAVAESQEKFINYEEKNENSQPAAESSPSILRSQDSLPPNYEIYNELDKWYEITSQTNLASQMTSRTDNRKFIEKRNKTSSRYGVLLYREDGAAIAAVMGQMHYVLAQMKNKNHIANNLIVLFCVEDPQKHWLLIRQLMLSEGRFIHRMTNRKIYFSTVTEADEFENLIKCKFPEQQIKMIV</sequence>
<feature type="compositionally biased region" description="Polar residues" evidence="1">
    <location>
        <begin position="266"/>
        <end position="282"/>
    </location>
</feature>
<organismHost>
    <name type="scientific">Agrotis segetum</name>
    <name type="common">Turnip moth</name>
    <dbReference type="NCBI Taxonomy" id="47767"/>
</organismHost>
<reference evidence="4 5" key="2">
    <citation type="submission" date="2015-05" db="EMBL/GenBank/DDBJ databases">
        <title>Complete Sequence of an Agrotis segetum granulovirus isolate from Europe.</title>
        <authorList>
            <person name="Gueli Alletti G."/>
            <person name="Wennmann J.T."/>
            <person name="Jehle J.A."/>
        </authorList>
    </citation>
    <scope>NUCLEOTIDE SEQUENCE [LARGE SCALE GENOMIC DNA]</scope>
    <source>
        <strain evidence="4 5">DA</strain>
    </source>
</reference>
<name>A0A023MIF9_GVAS</name>
<dbReference type="EMBL" id="KR584663">
    <property type="protein sequence ID" value="AKN63425.1"/>
    <property type="molecule type" value="Genomic_DNA"/>
</dbReference>
<feature type="region of interest" description="Disordered" evidence="1">
    <location>
        <begin position="262"/>
        <end position="282"/>
    </location>
</feature>
<evidence type="ECO:0000256" key="1">
    <source>
        <dbReference type="SAM" id="MobiDB-lite"/>
    </source>
</evidence>
<keyword evidence="5" id="KW-1185">Reference proteome</keyword>
<gene>
    <name evidence="3" type="ORF">AsGV148</name>
    <name evidence="4" type="ORF">AsGV151</name>
</gene>
<organism evidence="3">
    <name type="scientific">Agrotis segetum granulosis virus</name>
    <name type="common">AsGV</name>
    <name type="synonym">Agrotis segetum granulovirus</name>
    <dbReference type="NCBI Taxonomy" id="10464"/>
    <lineage>
        <taxon>Viruses</taxon>
        <taxon>Viruses incertae sedis</taxon>
        <taxon>Naldaviricetes</taxon>
        <taxon>Lefavirales</taxon>
        <taxon>Baculoviridae</taxon>
        <taxon>Betabaculovirus</taxon>
        <taxon>Betabaculovirus agsegetum</taxon>
    </lineage>
</organism>
<evidence type="ECO:0000313" key="5">
    <source>
        <dbReference type="Proteomes" id="UP000232958"/>
    </source>
</evidence>
<protein>
    <submittedName>
        <fullName evidence="3">Bro</fullName>
    </submittedName>
</protein>
<dbReference type="EMBL" id="KC994902">
    <property type="protein sequence ID" value="AHN92187.1"/>
    <property type="molecule type" value="Genomic_DNA"/>
</dbReference>
<evidence type="ECO:0000313" key="4">
    <source>
        <dbReference type="EMBL" id="AKN63425.1"/>
    </source>
</evidence>
<dbReference type="PROSITE" id="PS51750">
    <property type="entry name" value="BRO_N"/>
    <property type="match status" value="1"/>
</dbReference>
<dbReference type="InterPro" id="IPR003497">
    <property type="entry name" value="BRO_N_domain"/>
</dbReference>
<feature type="domain" description="Bro-N" evidence="2">
    <location>
        <begin position="1"/>
        <end position="116"/>
    </location>
</feature>
<accession>A0A023MIF9</accession>
<proteinExistence type="predicted"/>